<dbReference type="GO" id="GO:0004150">
    <property type="term" value="F:dihydroneopterin aldolase activity"/>
    <property type="evidence" value="ECO:0007669"/>
    <property type="project" value="UniProtKB-UniRule"/>
</dbReference>
<evidence type="ECO:0000256" key="3">
    <source>
        <dbReference type="ARBA" id="ARBA00005708"/>
    </source>
</evidence>
<dbReference type="Gene3D" id="3.30.1130.10">
    <property type="match status" value="1"/>
</dbReference>
<reference evidence="8 9" key="1">
    <citation type="submission" date="2016-03" db="EMBL/GenBank/DDBJ databases">
        <title>Draft genome sequence of Acetobacter malorum CECT 7742, a strain isolated from strawberry vinegar.</title>
        <authorList>
            <person name="Sainz F."/>
            <person name="Mas A."/>
            <person name="Torija M.J."/>
        </authorList>
    </citation>
    <scope>NUCLEOTIDE SEQUENCE [LARGE SCALE GENOMIC DNA]</scope>
    <source>
        <strain evidence="8 9">CECT 7742</strain>
    </source>
</reference>
<dbReference type="EMBL" id="LVHD01000010">
    <property type="protein sequence ID" value="OAG77971.1"/>
    <property type="molecule type" value="Genomic_DNA"/>
</dbReference>
<dbReference type="PATRIC" id="fig|178901.16.peg.997"/>
<evidence type="ECO:0000313" key="9">
    <source>
        <dbReference type="Proteomes" id="UP000077349"/>
    </source>
</evidence>
<dbReference type="EC" id="4.1.2.25" evidence="6"/>
<evidence type="ECO:0000256" key="2">
    <source>
        <dbReference type="ARBA" id="ARBA00005013"/>
    </source>
</evidence>
<evidence type="ECO:0000313" key="8">
    <source>
        <dbReference type="EMBL" id="OAG77971.1"/>
    </source>
</evidence>
<comment type="caution">
    <text evidence="8">The sequence shown here is derived from an EMBL/GenBank/DDBJ whole genome shotgun (WGS) entry which is preliminary data.</text>
</comment>
<evidence type="ECO:0000259" key="7">
    <source>
        <dbReference type="SMART" id="SM00905"/>
    </source>
</evidence>
<keyword evidence="4 6" id="KW-0289">Folate biosynthesis</keyword>
<comment type="function">
    <text evidence="6">Catalyzes the conversion of 7,8-dihydroneopterin to 6-hydroxymethyl-7,8-dihydropterin.</text>
</comment>
<evidence type="ECO:0000256" key="5">
    <source>
        <dbReference type="ARBA" id="ARBA00023239"/>
    </source>
</evidence>
<dbReference type="GO" id="GO:0005737">
    <property type="term" value="C:cytoplasm"/>
    <property type="evidence" value="ECO:0007669"/>
    <property type="project" value="TreeGrafter"/>
</dbReference>
<feature type="domain" description="Dihydroneopterin aldolase/epimerase" evidence="7">
    <location>
        <begin position="32"/>
        <end position="144"/>
    </location>
</feature>
<keyword evidence="5 6" id="KW-0456">Lyase</keyword>
<dbReference type="UniPathway" id="UPA00077">
    <property type="reaction ID" value="UER00154"/>
</dbReference>
<evidence type="ECO:0000256" key="4">
    <source>
        <dbReference type="ARBA" id="ARBA00022909"/>
    </source>
</evidence>
<dbReference type="Pfam" id="PF02152">
    <property type="entry name" value="FolB"/>
    <property type="match status" value="1"/>
</dbReference>
<protein>
    <recommendedName>
        <fullName evidence="6">7,8-dihydroneopterin aldolase</fullName>
        <ecNumber evidence="6">4.1.2.25</ecNumber>
    </recommendedName>
</protein>
<dbReference type="STRING" id="178901.AmDm5_1005"/>
<dbReference type="InterPro" id="IPR006157">
    <property type="entry name" value="FolB_dom"/>
</dbReference>
<proteinExistence type="inferred from homology"/>
<gene>
    <name evidence="8" type="ORF">Amal_00946</name>
</gene>
<dbReference type="GO" id="GO:0046654">
    <property type="term" value="P:tetrahydrofolate biosynthetic process"/>
    <property type="evidence" value="ECO:0007669"/>
    <property type="project" value="UniProtKB-UniRule"/>
</dbReference>
<name>A0A177GDW5_9PROT</name>
<dbReference type="GO" id="GO:0046656">
    <property type="term" value="P:folic acid biosynthetic process"/>
    <property type="evidence" value="ECO:0007669"/>
    <property type="project" value="UniProtKB-UniRule"/>
</dbReference>
<dbReference type="NCBIfam" id="TIGR00526">
    <property type="entry name" value="folB_dom"/>
    <property type="match status" value="1"/>
</dbReference>
<comment type="similarity">
    <text evidence="3 6">Belongs to the DHNA family.</text>
</comment>
<dbReference type="PANTHER" id="PTHR42844:SF1">
    <property type="entry name" value="DIHYDRONEOPTERIN ALDOLASE 1-RELATED"/>
    <property type="match status" value="1"/>
</dbReference>
<accession>A0A177GDW5</accession>
<dbReference type="AlphaFoldDB" id="A0A177GDW5"/>
<comment type="pathway">
    <text evidence="2 6">Cofactor biosynthesis; tetrahydrofolate biosynthesis; 2-amino-4-hydroxy-6-hydroxymethyl-7,8-dihydropteridine diphosphate from 7,8-dihydroneopterin triphosphate: step 3/4.</text>
</comment>
<dbReference type="InterPro" id="IPR043133">
    <property type="entry name" value="GTP-CH-I_C/QueF"/>
</dbReference>
<dbReference type="PANTHER" id="PTHR42844">
    <property type="entry name" value="DIHYDRONEOPTERIN ALDOLASE 1-RELATED"/>
    <property type="match status" value="1"/>
</dbReference>
<evidence type="ECO:0000256" key="1">
    <source>
        <dbReference type="ARBA" id="ARBA00001353"/>
    </source>
</evidence>
<organism evidence="8 9">
    <name type="scientific">Acetobacter malorum</name>
    <dbReference type="NCBI Taxonomy" id="178901"/>
    <lineage>
        <taxon>Bacteria</taxon>
        <taxon>Pseudomonadati</taxon>
        <taxon>Pseudomonadota</taxon>
        <taxon>Alphaproteobacteria</taxon>
        <taxon>Acetobacterales</taxon>
        <taxon>Acetobacteraceae</taxon>
        <taxon>Acetobacter</taxon>
    </lineage>
</organism>
<dbReference type="eggNOG" id="COG1539">
    <property type="taxonomic scope" value="Bacteria"/>
</dbReference>
<comment type="catalytic activity">
    <reaction evidence="1 6">
        <text>7,8-dihydroneopterin = 6-hydroxymethyl-7,8-dihydropterin + glycolaldehyde</text>
        <dbReference type="Rhea" id="RHEA:10540"/>
        <dbReference type="ChEBI" id="CHEBI:17001"/>
        <dbReference type="ChEBI" id="CHEBI:17071"/>
        <dbReference type="ChEBI" id="CHEBI:44841"/>
        <dbReference type="EC" id="4.1.2.25"/>
    </reaction>
</comment>
<sequence length="146" mass="16285">MVTRAPARCGAGRIGHMTIFAPWADQPPLRHLFLKNMVLDAHIGVFPHEQGVTQRIRVSVSFGVVDRNDLEVGADDLSRTVSYEDVVLLVRRIVQEGHVQLVETLAERIAAGVLADSRVRVVRVLIEKLDVFEEIEAVGVEIERRA</sequence>
<dbReference type="NCBIfam" id="TIGR00525">
    <property type="entry name" value="folB"/>
    <property type="match status" value="1"/>
</dbReference>
<dbReference type="SUPFAM" id="SSF55620">
    <property type="entry name" value="Tetrahydrobiopterin biosynthesis enzymes-like"/>
    <property type="match status" value="1"/>
</dbReference>
<evidence type="ECO:0000256" key="6">
    <source>
        <dbReference type="RuleBase" id="RU362079"/>
    </source>
</evidence>
<dbReference type="InterPro" id="IPR006156">
    <property type="entry name" value="Dihydroneopterin_aldolase"/>
</dbReference>
<dbReference type="Proteomes" id="UP000077349">
    <property type="component" value="Unassembled WGS sequence"/>
</dbReference>
<dbReference type="SMART" id="SM00905">
    <property type="entry name" value="FolB"/>
    <property type="match status" value="1"/>
</dbReference>